<dbReference type="EMBL" id="VUNI01000002">
    <property type="protein sequence ID" value="MST73816.1"/>
    <property type="molecule type" value="Genomic_DNA"/>
</dbReference>
<dbReference type="PROSITE" id="PS50297">
    <property type="entry name" value="ANK_REP_REGION"/>
    <property type="match status" value="1"/>
</dbReference>
<keyword evidence="1" id="KW-0040">ANK repeat</keyword>
<evidence type="ECO:0000259" key="2">
    <source>
        <dbReference type="Pfam" id="PF00551"/>
    </source>
</evidence>
<keyword evidence="4" id="KW-1185">Reference proteome</keyword>
<name>A0A6L5YPQ9_9FIRM</name>
<dbReference type="Pfam" id="PF12796">
    <property type="entry name" value="Ank_2"/>
    <property type="match status" value="1"/>
</dbReference>
<evidence type="ECO:0000313" key="3">
    <source>
        <dbReference type="EMBL" id="MST73816.1"/>
    </source>
</evidence>
<dbReference type="AlphaFoldDB" id="A0A6L5YPQ9"/>
<protein>
    <recommendedName>
        <fullName evidence="2">Formyl transferase N-terminal domain-containing protein</fullName>
    </recommendedName>
</protein>
<reference evidence="3 4" key="1">
    <citation type="submission" date="2019-08" db="EMBL/GenBank/DDBJ databases">
        <title>In-depth cultivation of the pig gut microbiome towards novel bacterial diversity and tailored functional studies.</title>
        <authorList>
            <person name="Wylensek D."/>
            <person name="Hitch T.C.A."/>
            <person name="Clavel T."/>
        </authorList>
    </citation>
    <scope>NUCLEOTIDE SEQUENCE [LARGE SCALE GENOMIC DNA]</scope>
    <source>
        <strain evidence="3 4">MUC/MUC-530-WT-4D</strain>
    </source>
</reference>
<dbReference type="InterPro" id="IPR036770">
    <property type="entry name" value="Ankyrin_rpt-contain_sf"/>
</dbReference>
<dbReference type="Gene3D" id="3.40.50.12230">
    <property type="match status" value="1"/>
</dbReference>
<sequence>MAGKNNIAVDVLEYLIRINNGRYELGVVCNKTETGKNSWQKSLRFFSQRCNVPEYHLEDMYMRDDLIFISLEFDKIVNPDLFKDARLYNIHFSLLPSYKGMYTSAIPILNGEEMVGVTFHEIDKGIDTGNIIAQKKIKVDQQDTSRDLYSKYISNGTQLVLSQIENVIQDKVHAYPQEAKGSTYYSKKYIDYSNLKIDLRQTALGIQKQIRAFSFREYQLPVVCGKKIIDSKITDIRSLKKAGTIVEQNENGIMFASVDYNIILYIDRFYELLEACKTGDLDLVKDICSVKKHINECDEHGWTPLMVATYNNQKKVVDYLLINGADIFAVNNNGTNLLMYAKAAYLQYDDIELLKKFFDLGVDIEREDYRGKNLESYLKDDGYKLDELLSKM</sequence>
<dbReference type="SUPFAM" id="SSF53328">
    <property type="entry name" value="Formyltransferase"/>
    <property type="match status" value="1"/>
</dbReference>
<dbReference type="Gene3D" id="1.25.40.20">
    <property type="entry name" value="Ankyrin repeat-containing domain"/>
    <property type="match status" value="1"/>
</dbReference>
<dbReference type="InterPro" id="IPR036477">
    <property type="entry name" value="Formyl_transf_N_sf"/>
</dbReference>
<feature type="repeat" description="ANK" evidence="1">
    <location>
        <begin position="300"/>
        <end position="332"/>
    </location>
</feature>
<dbReference type="PANTHER" id="PTHR11138:SF5">
    <property type="entry name" value="METHIONYL-TRNA FORMYLTRANSFERASE, MITOCHONDRIAL"/>
    <property type="match status" value="1"/>
</dbReference>
<dbReference type="SMART" id="SM00248">
    <property type="entry name" value="ANK"/>
    <property type="match status" value="3"/>
</dbReference>
<dbReference type="InterPro" id="IPR002110">
    <property type="entry name" value="Ankyrin_rpt"/>
</dbReference>
<dbReference type="RefSeq" id="WP_154428335.1">
    <property type="nucleotide sequence ID" value="NZ_VUNI01000002.1"/>
</dbReference>
<comment type="caution">
    <text evidence="3">The sequence shown here is derived from an EMBL/GenBank/DDBJ whole genome shotgun (WGS) entry which is preliminary data.</text>
</comment>
<dbReference type="CDD" id="cd08369">
    <property type="entry name" value="FMT_core"/>
    <property type="match status" value="1"/>
</dbReference>
<dbReference type="PROSITE" id="PS50088">
    <property type="entry name" value="ANK_REPEAT"/>
    <property type="match status" value="1"/>
</dbReference>
<dbReference type="GO" id="GO:0005829">
    <property type="term" value="C:cytosol"/>
    <property type="evidence" value="ECO:0007669"/>
    <property type="project" value="TreeGrafter"/>
</dbReference>
<dbReference type="GO" id="GO:0004479">
    <property type="term" value="F:methionyl-tRNA formyltransferase activity"/>
    <property type="evidence" value="ECO:0007669"/>
    <property type="project" value="TreeGrafter"/>
</dbReference>
<dbReference type="InterPro" id="IPR002376">
    <property type="entry name" value="Formyl_transf_N"/>
</dbReference>
<gene>
    <name evidence="3" type="ORF">FYJ75_02050</name>
</gene>
<dbReference type="Proteomes" id="UP000474024">
    <property type="component" value="Unassembled WGS sequence"/>
</dbReference>
<organism evidence="3 4">
    <name type="scientific">Roseburia porci</name>
    <dbReference type="NCBI Taxonomy" id="2605790"/>
    <lineage>
        <taxon>Bacteria</taxon>
        <taxon>Bacillati</taxon>
        <taxon>Bacillota</taxon>
        <taxon>Clostridia</taxon>
        <taxon>Lachnospirales</taxon>
        <taxon>Lachnospiraceae</taxon>
        <taxon>Roseburia</taxon>
    </lineage>
</organism>
<dbReference type="Pfam" id="PF00551">
    <property type="entry name" value="Formyl_trans_N"/>
    <property type="match status" value="1"/>
</dbReference>
<evidence type="ECO:0000313" key="4">
    <source>
        <dbReference type="Proteomes" id="UP000474024"/>
    </source>
</evidence>
<feature type="domain" description="Formyl transferase N-terminal" evidence="2">
    <location>
        <begin position="72"/>
        <end position="160"/>
    </location>
</feature>
<dbReference type="SUPFAM" id="SSF48403">
    <property type="entry name" value="Ankyrin repeat"/>
    <property type="match status" value="1"/>
</dbReference>
<proteinExistence type="predicted"/>
<dbReference type="PANTHER" id="PTHR11138">
    <property type="entry name" value="METHIONYL-TRNA FORMYLTRANSFERASE"/>
    <property type="match status" value="1"/>
</dbReference>
<accession>A0A6L5YPQ9</accession>
<evidence type="ECO:0000256" key="1">
    <source>
        <dbReference type="PROSITE-ProRule" id="PRU00023"/>
    </source>
</evidence>